<dbReference type="EMBL" id="MHLP01000039">
    <property type="protein sequence ID" value="OGZ11240.1"/>
    <property type="molecule type" value="Genomic_DNA"/>
</dbReference>
<sequence length="127" mass="14180">MEKILGKISFSFLGPLVRRFTSGQMNDNMLWRSVIGCTIFAAIIIGFLAWLSFGEVTTEPTVSPLIRKNKAVLSIEELRGVIDFYRKKEEEFTALHSISPRAPQLHKGSGVSIPLNSVETSEEELPL</sequence>
<feature type="transmembrane region" description="Helical" evidence="1">
    <location>
        <begin position="29"/>
        <end position="53"/>
    </location>
</feature>
<keyword evidence="1" id="KW-1133">Transmembrane helix</keyword>
<dbReference type="STRING" id="1798665.A2942_00380"/>
<gene>
    <name evidence="2" type="ORF">A2942_00380</name>
</gene>
<evidence type="ECO:0000313" key="3">
    <source>
        <dbReference type="Proteomes" id="UP000178534"/>
    </source>
</evidence>
<accession>A0A1G2DEF0</accession>
<dbReference type="AlphaFoldDB" id="A0A1G2DEF0"/>
<proteinExistence type="predicted"/>
<dbReference type="Proteomes" id="UP000178534">
    <property type="component" value="Unassembled WGS sequence"/>
</dbReference>
<keyword evidence="1" id="KW-0472">Membrane</keyword>
<comment type="caution">
    <text evidence="2">The sequence shown here is derived from an EMBL/GenBank/DDBJ whole genome shotgun (WGS) entry which is preliminary data.</text>
</comment>
<protein>
    <submittedName>
        <fullName evidence="2">Uncharacterized protein</fullName>
    </submittedName>
</protein>
<reference evidence="2 3" key="1">
    <citation type="journal article" date="2016" name="Nat. Commun.">
        <title>Thousands of microbial genomes shed light on interconnected biogeochemical processes in an aquifer system.</title>
        <authorList>
            <person name="Anantharaman K."/>
            <person name="Brown C.T."/>
            <person name="Hug L.A."/>
            <person name="Sharon I."/>
            <person name="Castelle C.J."/>
            <person name="Probst A.J."/>
            <person name="Thomas B.C."/>
            <person name="Singh A."/>
            <person name="Wilkins M.J."/>
            <person name="Karaoz U."/>
            <person name="Brodie E.L."/>
            <person name="Williams K.H."/>
            <person name="Hubbard S.S."/>
            <person name="Banfield J.F."/>
        </authorList>
    </citation>
    <scope>NUCLEOTIDE SEQUENCE [LARGE SCALE GENOMIC DNA]</scope>
</reference>
<name>A0A1G2DEF0_9BACT</name>
<organism evidence="2 3">
    <name type="scientific">Candidatus Lloydbacteria bacterium RIFCSPLOWO2_01_FULL_50_20</name>
    <dbReference type="NCBI Taxonomy" id="1798665"/>
    <lineage>
        <taxon>Bacteria</taxon>
        <taxon>Candidatus Lloydiibacteriota</taxon>
    </lineage>
</organism>
<evidence type="ECO:0000313" key="2">
    <source>
        <dbReference type="EMBL" id="OGZ11240.1"/>
    </source>
</evidence>
<evidence type="ECO:0000256" key="1">
    <source>
        <dbReference type="SAM" id="Phobius"/>
    </source>
</evidence>
<keyword evidence="1" id="KW-0812">Transmembrane</keyword>